<organism evidence="1 2">
    <name type="scientific">Stagnimonas aquatica</name>
    <dbReference type="NCBI Taxonomy" id="2689987"/>
    <lineage>
        <taxon>Bacteria</taxon>
        <taxon>Pseudomonadati</taxon>
        <taxon>Pseudomonadota</taxon>
        <taxon>Gammaproteobacteria</taxon>
        <taxon>Nevskiales</taxon>
        <taxon>Nevskiaceae</taxon>
        <taxon>Stagnimonas</taxon>
    </lineage>
</organism>
<protein>
    <submittedName>
        <fullName evidence="1">Uncharacterized protein</fullName>
    </submittedName>
</protein>
<accession>A0A3N0V9J6</accession>
<dbReference type="EMBL" id="RJVO01000004">
    <property type="protein sequence ID" value="ROH89460.1"/>
    <property type="molecule type" value="Genomic_DNA"/>
</dbReference>
<reference evidence="1 2" key="1">
    <citation type="submission" date="2018-10" db="EMBL/GenBank/DDBJ databases">
        <authorList>
            <person name="Chen W.-M."/>
        </authorList>
    </citation>
    <scope>NUCLEOTIDE SEQUENCE [LARGE SCALE GENOMIC DNA]</scope>
    <source>
        <strain evidence="1 2">THS-13</strain>
    </source>
</reference>
<dbReference type="AlphaFoldDB" id="A0A3N0V9J6"/>
<dbReference type="InParanoid" id="A0A3N0V9J6"/>
<evidence type="ECO:0000313" key="1">
    <source>
        <dbReference type="EMBL" id="ROH89460.1"/>
    </source>
</evidence>
<name>A0A3N0V9J6_9GAMM</name>
<evidence type="ECO:0000313" key="2">
    <source>
        <dbReference type="Proteomes" id="UP000282106"/>
    </source>
</evidence>
<sequence>MPDVGHAAFVVVDAQVPSVSPVVVVALPLAPPFRQLQVAIEQPYSLGLVPQGVLFVLLAVARSGRVL</sequence>
<dbReference type="Proteomes" id="UP000282106">
    <property type="component" value="Unassembled WGS sequence"/>
</dbReference>
<keyword evidence="2" id="KW-1185">Reference proteome</keyword>
<comment type="caution">
    <text evidence="1">The sequence shown here is derived from an EMBL/GenBank/DDBJ whole genome shotgun (WGS) entry which is preliminary data.</text>
</comment>
<proteinExistence type="predicted"/>
<gene>
    <name evidence="1" type="ORF">ED208_09980</name>
</gene>